<dbReference type="InterPro" id="IPR005116">
    <property type="entry name" value="Transp-assoc_OB_typ1"/>
</dbReference>
<dbReference type="PROSITE" id="PS51866">
    <property type="entry name" value="MOP"/>
    <property type="match status" value="2"/>
</dbReference>
<evidence type="ECO:0000256" key="1">
    <source>
        <dbReference type="ARBA" id="ARBA00022505"/>
    </source>
</evidence>
<dbReference type="NCBIfam" id="TIGR00638">
    <property type="entry name" value="Mop"/>
    <property type="match status" value="2"/>
</dbReference>
<dbReference type="STRING" id="418702.BJN45_05155"/>
<protein>
    <submittedName>
        <fullName evidence="4">Transporter</fullName>
    </submittedName>
</protein>
<dbReference type="InterPro" id="IPR008995">
    <property type="entry name" value="Mo/tungstate-bd_C_term_dom"/>
</dbReference>
<dbReference type="Proteomes" id="UP000187526">
    <property type="component" value="Unassembled WGS sequence"/>
</dbReference>
<sequence length="142" mass="14428">MNVSARNVFKGKISALTDGTVNAEVELTLAGGDRIVAIVTEGSVQSLGLAVGKEAVAYVKAPWVMLLSGAPDVHFSARNQLSGTVSALTRGAVNTEVAIMLAGGTVVHSVVTNEAVLELGLKVGEPATALIKASHVILSIPA</sequence>
<dbReference type="RefSeq" id="WP_076092821.1">
    <property type="nucleotide sequence ID" value="NZ_MTHD01000002.1"/>
</dbReference>
<name>A0A1R1I7G3_9RHOO</name>
<accession>A0A1R1I7G3</accession>
<reference evidence="4 5" key="1">
    <citation type="submission" date="2016-10" db="EMBL/GenBank/DDBJ databases">
        <title>Alkaliphiles isolated from bioreactors.</title>
        <authorList>
            <person name="Salah Z."/>
            <person name="Rout S.P."/>
            <person name="Humphreys P.N."/>
        </authorList>
    </citation>
    <scope>NUCLEOTIDE SEQUENCE [LARGE SCALE GENOMIC DNA]</scope>
    <source>
        <strain evidence="4 5">ZS02</strain>
    </source>
</reference>
<evidence type="ECO:0000256" key="2">
    <source>
        <dbReference type="PROSITE-ProRule" id="PRU01213"/>
    </source>
</evidence>
<feature type="domain" description="Mop" evidence="3">
    <location>
        <begin position="74"/>
        <end position="140"/>
    </location>
</feature>
<dbReference type="GO" id="GO:0015689">
    <property type="term" value="P:molybdate ion transport"/>
    <property type="evidence" value="ECO:0007669"/>
    <property type="project" value="InterPro"/>
</dbReference>
<keyword evidence="1 2" id="KW-0500">Molybdenum</keyword>
<dbReference type="EMBL" id="MTHD01000002">
    <property type="protein sequence ID" value="OMG54614.1"/>
    <property type="molecule type" value="Genomic_DNA"/>
</dbReference>
<gene>
    <name evidence="4" type="ORF">BJN45_05155</name>
</gene>
<keyword evidence="5" id="KW-1185">Reference proteome</keyword>
<evidence type="ECO:0000313" key="5">
    <source>
        <dbReference type="Proteomes" id="UP000187526"/>
    </source>
</evidence>
<organism evidence="4 5">
    <name type="scientific">Azonexus hydrophilus</name>
    <dbReference type="NCBI Taxonomy" id="418702"/>
    <lineage>
        <taxon>Bacteria</taxon>
        <taxon>Pseudomonadati</taxon>
        <taxon>Pseudomonadota</taxon>
        <taxon>Betaproteobacteria</taxon>
        <taxon>Rhodocyclales</taxon>
        <taxon>Azonexaceae</taxon>
        <taxon>Azonexus</taxon>
    </lineage>
</organism>
<evidence type="ECO:0000259" key="3">
    <source>
        <dbReference type="PROSITE" id="PS51866"/>
    </source>
</evidence>
<dbReference type="PANTHER" id="PTHR30432:SF1">
    <property type="entry name" value="DNA-BINDING TRANSCRIPTIONAL DUAL REGULATOR MODE"/>
    <property type="match status" value="1"/>
</dbReference>
<dbReference type="OrthoDB" id="9800709at2"/>
<dbReference type="PANTHER" id="PTHR30432">
    <property type="entry name" value="TRANSCRIPTIONAL REGULATOR MODE"/>
    <property type="match status" value="1"/>
</dbReference>
<dbReference type="AlphaFoldDB" id="A0A1R1I7G3"/>
<proteinExistence type="predicted"/>
<feature type="domain" description="Mop" evidence="3">
    <location>
        <begin position="2"/>
        <end position="68"/>
    </location>
</feature>
<dbReference type="SUPFAM" id="SSF50331">
    <property type="entry name" value="MOP-like"/>
    <property type="match status" value="2"/>
</dbReference>
<dbReference type="InterPro" id="IPR004606">
    <property type="entry name" value="Mop_domain"/>
</dbReference>
<evidence type="ECO:0000313" key="4">
    <source>
        <dbReference type="EMBL" id="OMG54614.1"/>
    </source>
</evidence>
<dbReference type="InterPro" id="IPR051815">
    <property type="entry name" value="Molybdate_resp_trans_reg"/>
</dbReference>
<dbReference type="Gene3D" id="2.40.50.100">
    <property type="match status" value="2"/>
</dbReference>
<dbReference type="Pfam" id="PF03459">
    <property type="entry name" value="TOBE"/>
    <property type="match status" value="2"/>
</dbReference>
<comment type="caution">
    <text evidence="4">The sequence shown here is derived from an EMBL/GenBank/DDBJ whole genome shotgun (WGS) entry which is preliminary data.</text>
</comment>